<comment type="caution">
    <text evidence="9">The sequence shown here is derived from an EMBL/GenBank/DDBJ whole genome shotgun (WGS) entry which is preliminary data.</text>
</comment>
<dbReference type="InterPro" id="IPR036942">
    <property type="entry name" value="Beta-barrel_TonB_sf"/>
</dbReference>
<dbReference type="NCBIfam" id="TIGR04056">
    <property type="entry name" value="OMP_RagA_SusC"/>
    <property type="match status" value="1"/>
</dbReference>
<keyword evidence="6 7" id="KW-0998">Cell outer membrane</keyword>
<dbReference type="InterPro" id="IPR012910">
    <property type="entry name" value="Plug_dom"/>
</dbReference>
<evidence type="ECO:0000313" key="10">
    <source>
        <dbReference type="Proteomes" id="UP000316778"/>
    </source>
</evidence>
<evidence type="ECO:0000256" key="1">
    <source>
        <dbReference type="ARBA" id="ARBA00004571"/>
    </source>
</evidence>
<keyword evidence="10" id="KW-1185">Reference proteome</keyword>
<keyword evidence="5 7" id="KW-0472">Membrane</keyword>
<feature type="domain" description="TonB-dependent receptor plug" evidence="8">
    <location>
        <begin position="221"/>
        <end position="350"/>
    </location>
</feature>
<dbReference type="GO" id="GO:0009279">
    <property type="term" value="C:cell outer membrane"/>
    <property type="evidence" value="ECO:0007669"/>
    <property type="project" value="UniProtKB-SubCell"/>
</dbReference>
<dbReference type="EMBL" id="VLLG01000004">
    <property type="protein sequence ID" value="TWI86958.1"/>
    <property type="molecule type" value="Genomic_DNA"/>
</dbReference>
<comment type="similarity">
    <text evidence="7">Belongs to the TonB-dependent receptor family.</text>
</comment>
<keyword evidence="2 7" id="KW-0813">Transport</keyword>
<keyword evidence="3 7" id="KW-1134">Transmembrane beta strand</keyword>
<dbReference type="InterPro" id="IPR037066">
    <property type="entry name" value="Plug_dom_sf"/>
</dbReference>
<dbReference type="Pfam" id="PF13715">
    <property type="entry name" value="CarbopepD_reg_2"/>
    <property type="match status" value="1"/>
</dbReference>
<evidence type="ECO:0000256" key="7">
    <source>
        <dbReference type="PROSITE-ProRule" id="PRU01360"/>
    </source>
</evidence>
<comment type="subcellular location">
    <subcellularLocation>
        <location evidence="1 7">Cell outer membrane</location>
        <topology evidence="1 7">Multi-pass membrane protein</topology>
    </subcellularLocation>
</comment>
<dbReference type="InterPro" id="IPR023996">
    <property type="entry name" value="TonB-dep_OMP_SusC/RagA"/>
</dbReference>
<evidence type="ECO:0000256" key="5">
    <source>
        <dbReference type="ARBA" id="ARBA00023136"/>
    </source>
</evidence>
<dbReference type="Proteomes" id="UP000316778">
    <property type="component" value="Unassembled WGS sequence"/>
</dbReference>
<dbReference type="InterPro" id="IPR018247">
    <property type="entry name" value="EF_Hand_1_Ca_BS"/>
</dbReference>
<evidence type="ECO:0000313" key="9">
    <source>
        <dbReference type="EMBL" id="TWI86958.1"/>
    </source>
</evidence>
<dbReference type="SUPFAM" id="SSF49464">
    <property type="entry name" value="Carboxypeptidase regulatory domain-like"/>
    <property type="match status" value="1"/>
</dbReference>
<evidence type="ECO:0000256" key="2">
    <source>
        <dbReference type="ARBA" id="ARBA00022448"/>
    </source>
</evidence>
<dbReference type="InterPro" id="IPR008969">
    <property type="entry name" value="CarboxyPept-like_regulatory"/>
</dbReference>
<protein>
    <submittedName>
        <fullName evidence="9">TonB-linked SusC/RagA family outer membrane protein</fullName>
    </submittedName>
</protein>
<sequence>MKKRDEPLFHMSYRFLISWILLAGTALPGLKAQSGPGERPVSYQAKNMRLADFFSIVWDQTRLQAFYNDEQLSSEEKITVTFKQEPLDNVLAWILRKKGLTWYYREETFVIVPRKPGDPLLGKLPGEKTMEITGLVTDQEGAPLRNASVIVNGMQKGDHTDRKGRFTLSNIRKNTTLTISCIGYFPKEMQVESDSSLSVQLVRAVTGLDEVMVIAYGTSTRRNLTGSISRVTGEEIAQQPVSDPLLALQGRVPGLNIIQKTGLPGGEVKVELRGRNSIAAGNNPLYIVDGVPFPGTSLTLNNILEDGRSISPLGASNPLNMINVANIESIEVLKDADATAIYGSRGANGVILITTKKGKEGKLQMDANIYTGIGKMAHGVQYLNTEQYLQMRREAFANDNTQPHAFDYDLTRWDTTRYTDWQELLLGGTAKITDGQLAFSGGSATTQVRINGGYRRETTAYPASFNYQKAAGGIYLALYTPDQRGKVSVVSNFVSEKNYLPRKDLAAFSSTAPNAPEVYNAGGSLNWEGGTFVGNPMAELMRTYKGKTQNLLTNAVLSYKILDQENHALELKTSGGYNWMLMDEVQPNPIRSFNPVYNQPGVSYFSAGSINSWIVEPQASYRGHLGDGTLEALVGTTFQEDVREQEAVFATGFTSDALLENMQAATSLSPFGSAYYQYRYSALFGRITYNWQGKYILNLTGRRDGSSRFGPGRQFANFGSIGAAWLFSTEPWVRHTLPFLSYGKLRASYGSTGNDQIADYGYYSTYSPSSIYDGLRGQSPTRLYNPDYSWELSKKLEIGLELGFRQDQLLFRAGYYRNRSSSQLVEYALPGMSGFNTIISNFPALVQNTGIELELNMVNIKNERVSWTTAFNITIPSNKLLAFPNIENSSYNNTYVVGQSLDILKGFRYLGIDPVTGIYQFEDANKDGKLSYADYVATKRTGTFLYGGLQNSLQYKGWQLDVLIQFVKQHQFNYLYTYNAPGVAMINQPAGVMDRWQAQGSSGNVQRFTQAYGEEAVDADFNLGRSDAAITDASFIRLKNLSLGYHLPDKWLKAAHLKNARFYLQGQNLFTITPYKGRDPEVAADQDVYPPLRVWTLGLQLTL</sequence>
<evidence type="ECO:0000256" key="4">
    <source>
        <dbReference type="ARBA" id="ARBA00022692"/>
    </source>
</evidence>
<reference evidence="9 10" key="1">
    <citation type="journal article" date="2013" name="Stand. Genomic Sci.">
        <title>Genomic Encyclopedia of Type Strains, Phase I: The one thousand microbial genomes (KMG-I) project.</title>
        <authorList>
            <person name="Kyrpides N.C."/>
            <person name="Woyke T."/>
            <person name="Eisen J.A."/>
            <person name="Garrity G."/>
            <person name="Lilburn T.G."/>
            <person name="Beck B.J."/>
            <person name="Whitman W.B."/>
            <person name="Hugenholtz P."/>
            <person name="Klenk H.P."/>
        </authorList>
    </citation>
    <scope>NUCLEOTIDE SEQUENCE [LARGE SCALE GENOMIC DNA]</scope>
    <source>
        <strain evidence="9 10">DSM 13484</strain>
    </source>
</reference>
<keyword evidence="4 7" id="KW-0812">Transmembrane</keyword>
<organism evidence="9 10">
    <name type="scientific">Chitinophaga japonensis</name>
    <name type="common">Flexibacter japonensis</name>
    <dbReference type="NCBI Taxonomy" id="104662"/>
    <lineage>
        <taxon>Bacteria</taxon>
        <taxon>Pseudomonadati</taxon>
        <taxon>Bacteroidota</taxon>
        <taxon>Chitinophagia</taxon>
        <taxon>Chitinophagales</taxon>
        <taxon>Chitinophagaceae</taxon>
        <taxon>Chitinophaga</taxon>
    </lineage>
</organism>
<dbReference type="InterPro" id="IPR039426">
    <property type="entry name" value="TonB-dep_rcpt-like"/>
</dbReference>
<evidence type="ECO:0000256" key="3">
    <source>
        <dbReference type="ARBA" id="ARBA00022452"/>
    </source>
</evidence>
<name>A0A562T167_CHIJA</name>
<dbReference type="Gene3D" id="2.40.170.20">
    <property type="entry name" value="TonB-dependent receptor, beta-barrel domain"/>
    <property type="match status" value="1"/>
</dbReference>
<dbReference type="InterPro" id="IPR023997">
    <property type="entry name" value="TonB-dep_OMP_SusC/RagA_CS"/>
</dbReference>
<accession>A0A562T167</accession>
<dbReference type="Gene3D" id="2.170.130.10">
    <property type="entry name" value="TonB-dependent receptor, plug domain"/>
    <property type="match status" value="1"/>
</dbReference>
<dbReference type="Pfam" id="PF07715">
    <property type="entry name" value="Plug"/>
    <property type="match status" value="1"/>
</dbReference>
<dbReference type="SUPFAM" id="SSF56935">
    <property type="entry name" value="Porins"/>
    <property type="match status" value="1"/>
</dbReference>
<dbReference type="NCBIfam" id="TIGR04057">
    <property type="entry name" value="SusC_RagA_signa"/>
    <property type="match status" value="1"/>
</dbReference>
<dbReference type="PROSITE" id="PS52016">
    <property type="entry name" value="TONB_DEPENDENT_REC_3"/>
    <property type="match status" value="1"/>
</dbReference>
<dbReference type="PROSITE" id="PS00018">
    <property type="entry name" value="EF_HAND_1"/>
    <property type="match status" value="1"/>
</dbReference>
<dbReference type="Gene3D" id="2.60.40.1120">
    <property type="entry name" value="Carboxypeptidase-like, regulatory domain"/>
    <property type="match status" value="1"/>
</dbReference>
<gene>
    <name evidence="9" type="ORF">LX66_4225</name>
</gene>
<dbReference type="AlphaFoldDB" id="A0A562T167"/>
<proteinExistence type="inferred from homology"/>
<evidence type="ECO:0000256" key="6">
    <source>
        <dbReference type="ARBA" id="ARBA00023237"/>
    </source>
</evidence>
<evidence type="ECO:0000259" key="8">
    <source>
        <dbReference type="Pfam" id="PF07715"/>
    </source>
</evidence>